<keyword evidence="2" id="KW-0812">Transmembrane</keyword>
<protein>
    <recommendedName>
        <fullName evidence="6">G-protein coupled receptors family 2 profile 2 domain-containing protein</fullName>
    </recommendedName>
</protein>
<dbReference type="Gene3D" id="1.20.1070.10">
    <property type="entry name" value="Rhodopsin 7-helix transmembrane proteins"/>
    <property type="match status" value="1"/>
</dbReference>
<organism evidence="4 5">
    <name type="scientific">Phlebotomus papatasi</name>
    <name type="common">Sandfly</name>
    <dbReference type="NCBI Taxonomy" id="29031"/>
    <lineage>
        <taxon>Eukaryota</taxon>
        <taxon>Metazoa</taxon>
        <taxon>Ecdysozoa</taxon>
        <taxon>Arthropoda</taxon>
        <taxon>Hexapoda</taxon>
        <taxon>Insecta</taxon>
        <taxon>Pterygota</taxon>
        <taxon>Neoptera</taxon>
        <taxon>Endopterygota</taxon>
        <taxon>Diptera</taxon>
        <taxon>Nematocera</taxon>
        <taxon>Psychodoidea</taxon>
        <taxon>Psychodidae</taxon>
        <taxon>Phlebotomus</taxon>
        <taxon>Phlebotomus</taxon>
    </lineage>
</organism>
<keyword evidence="3" id="KW-0732">Signal</keyword>
<sequence length="496" mass="55390">MSVLNLLILFVSVKAAFTLKDHVLGFGNLRTLLWLSVVSLPLMGVMWVLAVLSASENSQLLNVLLCVVVFIHAIFCLIGYCIINKRVRENLHRSFLRCMGRKVPLLDSSLVVSSSSQNVNPRSPGGFLAGSYETTRRNIGISASSTTSRSTAKTSSSPYRSDGQLRHTSTSTSNYNSASDVPSYLRGYEGRQKEGKPNAEKYRRRKDSDSGSDTDGRSLDLASSHSSDEEESRVGGNTTNSHRSAGVSVTPYLPNITEHVTASTPPELNVVQSPQLFPSLKPTMYAPRWSSQVPESYLPTPANPGRWSQDTGSDNEVHPHKANSPNPLPNPDLTDTSYLHPHSKMNMPPSILENIAENYNLQSTDAQMYDNERYKYEMDRESLYGRKKDYQDNYGDYDTGAYMQNKVPYASGSEKDYGSTQIVNHIRPYHNHHENPPFLHERTHGYLGSQTGSPYMSKEHIAAELYSPRESHYALKSPPIYGEPMHSVHTMLKNDY</sequence>
<feature type="region of interest" description="Disordered" evidence="1">
    <location>
        <begin position="139"/>
        <end position="248"/>
    </location>
</feature>
<evidence type="ECO:0000256" key="1">
    <source>
        <dbReference type="SAM" id="MobiDB-lite"/>
    </source>
</evidence>
<feature type="compositionally biased region" description="Low complexity" evidence="1">
    <location>
        <begin position="142"/>
        <end position="157"/>
    </location>
</feature>
<keyword evidence="2" id="KW-1133">Transmembrane helix</keyword>
<dbReference type="Proteomes" id="UP000092462">
    <property type="component" value="Unassembled WGS sequence"/>
</dbReference>
<keyword evidence="5" id="KW-1185">Reference proteome</keyword>
<proteinExistence type="predicted"/>
<feature type="transmembrane region" description="Helical" evidence="2">
    <location>
        <begin position="31"/>
        <end position="53"/>
    </location>
</feature>
<reference evidence="4" key="1">
    <citation type="submission" date="2022-08" db="UniProtKB">
        <authorList>
            <consortium name="EnsemblMetazoa"/>
        </authorList>
    </citation>
    <scope>IDENTIFICATION</scope>
    <source>
        <strain evidence="4">Israel</strain>
    </source>
</reference>
<dbReference type="EnsemblMetazoa" id="PPAI006847-RA">
    <property type="protein sequence ID" value="PPAI006847-PA"/>
    <property type="gene ID" value="PPAI006847"/>
</dbReference>
<accession>A0A1B0DFN6</accession>
<feature type="region of interest" description="Disordered" evidence="1">
    <location>
        <begin position="295"/>
        <end position="342"/>
    </location>
</feature>
<evidence type="ECO:0000313" key="4">
    <source>
        <dbReference type="EnsemblMetazoa" id="PPAI006847-PA"/>
    </source>
</evidence>
<feature type="transmembrane region" description="Helical" evidence="2">
    <location>
        <begin position="60"/>
        <end position="80"/>
    </location>
</feature>
<evidence type="ECO:0000256" key="3">
    <source>
        <dbReference type="SAM" id="SignalP"/>
    </source>
</evidence>
<evidence type="ECO:0000313" key="5">
    <source>
        <dbReference type="Proteomes" id="UP000092462"/>
    </source>
</evidence>
<feature type="compositionally biased region" description="Basic and acidic residues" evidence="1">
    <location>
        <begin position="188"/>
        <end position="218"/>
    </location>
</feature>
<keyword evidence="2" id="KW-0472">Membrane</keyword>
<dbReference type="VEuPathDB" id="VectorBase:PPAI006847"/>
<evidence type="ECO:0000256" key="2">
    <source>
        <dbReference type="SAM" id="Phobius"/>
    </source>
</evidence>
<dbReference type="AlphaFoldDB" id="A0A1B0DFN6"/>
<feature type="chain" id="PRO_5043523078" description="G-protein coupled receptors family 2 profile 2 domain-containing protein" evidence="3">
    <location>
        <begin position="16"/>
        <end position="496"/>
    </location>
</feature>
<dbReference type="VEuPathDB" id="VectorBase:PPAPM1_009335"/>
<feature type="signal peptide" evidence="3">
    <location>
        <begin position="1"/>
        <end position="15"/>
    </location>
</feature>
<evidence type="ECO:0008006" key="6">
    <source>
        <dbReference type="Google" id="ProtNLM"/>
    </source>
</evidence>
<name>A0A1B0DFN6_PHLPP</name>
<dbReference type="EMBL" id="AJVK01058867">
    <property type="status" value="NOT_ANNOTATED_CDS"/>
    <property type="molecule type" value="Genomic_DNA"/>
</dbReference>